<evidence type="ECO:0000256" key="1">
    <source>
        <dbReference type="SAM" id="MobiDB-lite"/>
    </source>
</evidence>
<dbReference type="AlphaFoldDB" id="A0A932YWP9"/>
<accession>A0A932YWP9</accession>
<organism evidence="2 3">
    <name type="scientific">Candidatus Sungiibacteriota bacterium</name>
    <dbReference type="NCBI Taxonomy" id="2750080"/>
    <lineage>
        <taxon>Bacteria</taxon>
        <taxon>Candidatus Sungiibacteriota</taxon>
    </lineage>
</organism>
<name>A0A932YWP9_9BACT</name>
<comment type="caution">
    <text evidence="2">The sequence shown here is derived from an EMBL/GenBank/DDBJ whole genome shotgun (WGS) entry which is preliminary data.</text>
</comment>
<evidence type="ECO:0000313" key="3">
    <source>
        <dbReference type="Proteomes" id="UP000756703"/>
    </source>
</evidence>
<dbReference type="EMBL" id="JACQMI010000012">
    <property type="protein sequence ID" value="MBI4132738.1"/>
    <property type="molecule type" value="Genomic_DNA"/>
</dbReference>
<sequence length="522" mass="53742">MPPGQSDTDNTDFTNITNGAPPPGPNDGRPVVDVSATSTEAAAVDPVFKAATSTDGTGSKIGGTIFTGSSSATTTLINTLNVTRVRNVDAPGITNSTVYEAETGNEAELTTDGNAQALTGENKAEGGEGTATIGTGKAISTASVLNVVNTNLFNSDGLILFLDPATGDTFDLRDFDLSYFFEEGAGESPTQFGCTILTCLNSSALKVLNSNTATVTNKVLVRASTGANSATSTETGDVLIETGDAYAAANVLNLVNTNFINSSYLMVSLSTFGDLQNDIVLPNASFFDALLASGSSLPELNSSSFIVNNDNDENFFGTTTASAITGGNLATTTATSASTTPTTPDGSGTILTGNAYSASNNFTAANQTRVGGSSVFFVFRVWGNWTGTVKGLPQGLMTRETDYGFEIVSRGSARSRGTETVGEYNSSAFLASSTNMANVQTDVEVLAETGNNVAVTENGFGTIASGDAYAAANVVNMVNTNIVNRNWVFGVFNVFGDWDGDISFGGFSPDLRVEASASPTSA</sequence>
<proteinExistence type="predicted"/>
<dbReference type="Proteomes" id="UP000756703">
    <property type="component" value="Unassembled WGS sequence"/>
</dbReference>
<gene>
    <name evidence="2" type="ORF">HY473_01390</name>
</gene>
<feature type="region of interest" description="Disordered" evidence="1">
    <location>
        <begin position="1"/>
        <end position="32"/>
    </location>
</feature>
<feature type="non-terminal residue" evidence="2">
    <location>
        <position position="522"/>
    </location>
</feature>
<evidence type="ECO:0000313" key="2">
    <source>
        <dbReference type="EMBL" id="MBI4132738.1"/>
    </source>
</evidence>
<reference evidence="2" key="1">
    <citation type="submission" date="2020-07" db="EMBL/GenBank/DDBJ databases">
        <title>Huge and variable diversity of episymbiotic CPR bacteria and DPANN archaea in groundwater ecosystems.</title>
        <authorList>
            <person name="He C.Y."/>
            <person name="Keren R."/>
            <person name="Whittaker M."/>
            <person name="Farag I.F."/>
            <person name="Doudna J."/>
            <person name="Cate J.H.D."/>
            <person name="Banfield J.F."/>
        </authorList>
    </citation>
    <scope>NUCLEOTIDE SEQUENCE</scope>
    <source>
        <strain evidence="2">NC_groundwater_1225_Ag_S-0.1um_56_177</strain>
    </source>
</reference>
<protein>
    <submittedName>
        <fullName evidence="2">Uncharacterized protein</fullName>
    </submittedName>
</protein>
<feature type="compositionally biased region" description="Low complexity" evidence="1">
    <location>
        <begin position="7"/>
        <end position="18"/>
    </location>
</feature>